<evidence type="ECO:0000313" key="1">
    <source>
        <dbReference type="EMBL" id="TFY81310.1"/>
    </source>
</evidence>
<reference evidence="1 2" key="1">
    <citation type="submission" date="2019-02" db="EMBL/GenBank/DDBJ databases">
        <title>Genome sequencing of the rare red list fungi Hericium alpestre (H. flagellum).</title>
        <authorList>
            <person name="Buettner E."/>
            <person name="Kellner H."/>
        </authorList>
    </citation>
    <scope>NUCLEOTIDE SEQUENCE [LARGE SCALE GENOMIC DNA]</scope>
    <source>
        <strain evidence="1 2">DSM 108284</strain>
    </source>
</reference>
<proteinExistence type="predicted"/>
<dbReference type="AlphaFoldDB" id="A0A4Z0A4C4"/>
<evidence type="ECO:0000313" key="2">
    <source>
        <dbReference type="Proteomes" id="UP000298061"/>
    </source>
</evidence>
<comment type="caution">
    <text evidence="1">The sequence shown here is derived from an EMBL/GenBank/DDBJ whole genome shotgun (WGS) entry which is preliminary data.</text>
</comment>
<protein>
    <submittedName>
        <fullName evidence="1">Uncharacterized protein</fullName>
    </submittedName>
</protein>
<name>A0A4Z0A4C4_9AGAM</name>
<sequence length="359" mass="40263">MVESLLAEYEASIVRLPWRDEKPTKPRPDVVRSPLSIPSELLRKIILHYLADSFFDLIVEPDLEVHWDPLSPLMHASFYLREVTDNLLQPIIGKPVFRFSDFKRATNAMAVMYLCMLGDLEFAKSSALLLDPKELLDPELCIAPPADCESPILWHARAFMLQTWYLRLIDVLPNVREDLGEDMPEQLGDYVQQITDLAMSTTDEMPPSVREAVFDPIQAQLCLSAHLIQRTRMLRRIGIYALAPSVLGADVVMEGMKEADMSLADERKTIASASAHMARLHLDPDGLPIPQALLDAFKVDEAWIALQAHLASPEDGPVKQFCGRVRDHLVAALSAEQRSQCLPKNGGLILHLRRAMGST</sequence>
<keyword evidence="2" id="KW-1185">Reference proteome</keyword>
<dbReference type="Proteomes" id="UP000298061">
    <property type="component" value="Unassembled WGS sequence"/>
</dbReference>
<accession>A0A4Z0A4C4</accession>
<organism evidence="1 2">
    <name type="scientific">Hericium alpestre</name>
    <dbReference type="NCBI Taxonomy" id="135208"/>
    <lineage>
        <taxon>Eukaryota</taxon>
        <taxon>Fungi</taxon>
        <taxon>Dikarya</taxon>
        <taxon>Basidiomycota</taxon>
        <taxon>Agaricomycotina</taxon>
        <taxon>Agaricomycetes</taxon>
        <taxon>Russulales</taxon>
        <taxon>Hericiaceae</taxon>
        <taxon>Hericium</taxon>
    </lineage>
</organism>
<gene>
    <name evidence="1" type="ORF">EWM64_g2702</name>
</gene>
<dbReference type="EMBL" id="SFCI01000226">
    <property type="protein sequence ID" value="TFY81310.1"/>
    <property type="molecule type" value="Genomic_DNA"/>
</dbReference>